<gene>
    <name evidence="2" type="ORF">EST54_05325</name>
</gene>
<dbReference type="GeneID" id="95777425"/>
<evidence type="ECO:0000259" key="1">
    <source>
        <dbReference type="PROSITE" id="PS51819"/>
    </source>
</evidence>
<proteinExistence type="predicted"/>
<dbReference type="Proteomes" id="UP000289482">
    <property type="component" value="Unassembled WGS sequence"/>
</dbReference>
<dbReference type="Pfam" id="PF00903">
    <property type="entry name" value="Glyoxalase"/>
    <property type="match status" value="1"/>
</dbReference>
<dbReference type="PANTHER" id="PTHR36437">
    <property type="entry name" value="GLYOXALASE/BLEOMYCIN RESISTANCE PROTEIN/DIOXYGENASE"/>
    <property type="match status" value="1"/>
</dbReference>
<dbReference type="Gene3D" id="3.10.180.10">
    <property type="entry name" value="2,3-Dihydroxybiphenyl 1,2-Dioxygenase, domain 1"/>
    <property type="match status" value="1"/>
</dbReference>
<comment type="caution">
    <text evidence="2">The sequence shown here is derived from an EMBL/GenBank/DDBJ whole genome shotgun (WGS) entry which is preliminary data.</text>
</comment>
<dbReference type="EMBL" id="SDIF01000009">
    <property type="protein sequence ID" value="RXS69641.1"/>
    <property type="molecule type" value="Genomic_DNA"/>
</dbReference>
<feature type="domain" description="VOC" evidence="1">
    <location>
        <begin position="5"/>
        <end position="122"/>
    </location>
</feature>
<dbReference type="RefSeq" id="WP_093485771.1">
    <property type="nucleotide sequence ID" value="NZ_JABZEL010000008.1"/>
</dbReference>
<reference evidence="2 3" key="1">
    <citation type="submission" date="2019-01" db="EMBL/GenBank/DDBJ databases">
        <title>Draft genome sequences of the type strain Streptomyces sioyaensis DSM 40032 and its novel strain, TM32, a thermotolerant antibiotics-producing actinobacterium.</title>
        <authorList>
            <person name="Nakaew N."/>
            <person name="Lumyong S."/>
            <person name="Sloan W.T."/>
            <person name="Sungthong R."/>
        </authorList>
    </citation>
    <scope>NUCLEOTIDE SEQUENCE [LARGE SCALE GENOMIC DNA]</scope>
    <source>
        <strain evidence="2 3">DSM 40032</strain>
    </source>
</reference>
<dbReference type="AlphaFoldDB" id="A0A4Q1R8H3"/>
<organism evidence="2 3">
    <name type="scientific">Streptomyces sioyaensis</name>
    <dbReference type="NCBI Taxonomy" id="67364"/>
    <lineage>
        <taxon>Bacteria</taxon>
        <taxon>Bacillati</taxon>
        <taxon>Actinomycetota</taxon>
        <taxon>Actinomycetes</taxon>
        <taxon>Kitasatosporales</taxon>
        <taxon>Streptomycetaceae</taxon>
        <taxon>Streptomyces</taxon>
    </lineage>
</organism>
<keyword evidence="3" id="KW-1185">Reference proteome</keyword>
<dbReference type="PANTHER" id="PTHR36437:SF2">
    <property type="entry name" value="GLYOXALASE_BLEOMYCIN RESISTANCE PROTEIN_DIOXYGENASE"/>
    <property type="match status" value="1"/>
</dbReference>
<dbReference type="InterPro" id="IPR004360">
    <property type="entry name" value="Glyas_Fos-R_dOase_dom"/>
</dbReference>
<evidence type="ECO:0000313" key="3">
    <source>
        <dbReference type="Proteomes" id="UP000289482"/>
    </source>
</evidence>
<sequence>MALERTQSVKVYVTDVESAISFYTESLGMEKRADHPFGEKDRWVTVAPPGDSLSLSLRPADDEHRAGVDTGIQFGSTDVRATAEELIARGVRFTEFPAEQSWGSWMGEFADQDGNTYVLYDRLTD</sequence>
<accession>A0A4Q1R8H3</accession>
<name>A0A4Q1R8H3_9ACTN</name>
<dbReference type="InterPro" id="IPR029068">
    <property type="entry name" value="Glyas_Bleomycin-R_OHBP_Dase"/>
</dbReference>
<dbReference type="InterPro" id="IPR037523">
    <property type="entry name" value="VOC_core"/>
</dbReference>
<evidence type="ECO:0000313" key="2">
    <source>
        <dbReference type="EMBL" id="RXS69641.1"/>
    </source>
</evidence>
<protein>
    <submittedName>
        <fullName evidence="2">VOC family protein</fullName>
    </submittedName>
</protein>
<dbReference type="PROSITE" id="PS51819">
    <property type="entry name" value="VOC"/>
    <property type="match status" value="1"/>
</dbReference>
<dbReference type="SUPFAM" id="SSF54593">
    <property type="entry name" value="Glyoxalase/Bleomycin resistance protein/Dihydroxybiphenyl dioxygenase"/>
    <property type="match status" value="1"/>
</dbReference>